<dbReference type="Gene3D" id="3.30.70.1440">
    <property type="entry name" value="Multidrug efflux transporter AcrB pore domain"/>
    <property type="match status" value="1"/>
</dbReference>
<dbReference type="Gene3D" id="3.30.70.1430">
    <property type="entry name" value="Multidrug efflux transporter AcrB pore domain"/>
    <property type="match status" value="2"/>
</dbReference>
<dbReference type="PANTHER" id="PTHR32063">
    <property type="match status" value="1"/>
</dbReference>
<dbReference type="Gene3D" id="1.20.1640.10">
    <property type="entry name" value="Multidrug efflux transporter AcrB transmembrane domain"/>
    <property type="match status" value="2"/>
</dbReference>
<feature type="transmembrane region" description="Helical" evidence="8">
    <location>
        <begin position="900"/>
        <end position="926"/>
    </location>
</feature>
<organism evidence="9 10">
    <name type="scientific">Methylomonas koyamae</name>
    <dbReference type="NCBI Taxonomy" id="702114"/>
    <lineage>
        <taxon>Bacteria</taxon>
        <taxon>Pseudomonadati</taxon>
        <taxon>Pseudomonadota</taxon>
        <taxon>Gammaproteobacteria</taxon>
        <taxon>Methylococcales</taxon>
        <taxon>Methylococcaceae</taxon>
        <taxon>Methylomonas</taxon>
    </lineage>
</organism>
<feature type="transmembrane region" description="Helical" evidence="8">
    <location>
        <begin position="360"/>
        <end position="384"/>
    </location>
</feature>
<dbReference type="Gene3D" id="3.30.2090.10">
    <property type="entry name" value="Multidrug efflux transporter AcrB TolC docking domain, DN and DC subdomains"/>
    <property type="match status" value="2"/>
</dbReference>
<keyword evidence="6 8" id="KW-1133">Transmembrane helix</keyword>
<dbReference type="FunFam" id="1.20.1640.10:FF:000001">
    <property type="entry name" value="Efflux pump membrane transporter"/>
    <property type="match status" value="1"/>
</dbReference>
<feature type="transmembrane region" description="Helical" evidence="8">
    <location>
        <begin position="963"/>
        <end position="985"/>
    </location>
</feature>
<name>A0A177N4X3_9GAMM</name>
<evidence type="ECO:0000256" key="8">
    <source>
        <dbReference type="SAM" id="Phobius"/>
    </source>
</evidence>
<keyword evidence="2" id="KW-0813">Transport</keyword>
<dbReference type="InterPro" id="IPR027463">
    <property type="entry name" value="AcrB_DN_DC_subdom"/>
</dbReference>
<dbReference type="SUPFAM" id="SSF82693">
    <property type="entry name" value="Multidrug efflux transporter AcrB pore domain, PN1, PN2, PC1 and PC2 subdomains"/>
    <property type="match status" value="4"/>
</dbReference>
<feature type="transmembrane region" description="Helical" evidence="8">
    <location>
        <begin position="336"/>
        <end position="353"/>
    </location>
</feature>
<comment type="caution">
    <text evidence="9">The sequence shown here is derived from an EMBL/GenBank/DDBJ whole genome shotgun (WGS) entry which is preliminary data.</text>
</comment>
<evidence type="ECO:0000256" key="4">
    <source>
        <dbReference type="ARBA" id="ARBA00022519"/>
    </source>
</evidence>
<dbReference type="Proteomes" id="UP000077857">
    <property type="component" value="Unassembled WGS sequence"/>
</dbReference>
<feature type="transmembrane region" description="Helical" evidence="8">
    <location>
        <begin position="431"/>
        <end position="451"/>
    </location>
</feature>
<evidence type="ECO:0000313" key="10">
    <source>
        <dbReference type="Proteomes" id="UP000077857"/>
    </source>
</evidence>
<dbReference type="OrthoDB" id="9759330at2"/>
<dbReference type="SUPFAM" id="SSF82714">
    <property type="entry name" value="Multidrug efflux transporter AcrB TolC docking domain, DN and DC subdomains"/>
    <property type="match status" value="2"/>
</dbReference>
<feature type="transmembrane region" description="Helical" evidence="8">
    <location>
        <begin position="862"/>
        <end position="880"/>
    </location>
</feature>
<reference evidence="9 10" key="1">
    <citation type="submission" date="2016-03" db="EMBL/GenBank/DDBJ databases">
        <authorList>
            <person name="Ploux O."/>
        </authorList>
    </citation>
    <scope>NUCLEOTIDE SEQUENCE [LARGE SCALE GENOMIC DNA]</scope>
    <source>
        <strain evidence="9 10">R-45378</strain>
    </source>
</reference>
<sequence length="1040" mass="112086">MNLSALFIRRPVATTLLTVAISLCGMLAFLNLPVSSLPQVDFPTVSVQAQLPGANAETMAATVATPLERALGRIAGVTEMTSNSSQGSTQITLQFDLSRDIDGACRDVQAAINAAAGMLPSNMPNRPSYRRDNPSDSPILILALTSDSFSRGQMYDAASTILLQKISQVPGIGQVQIGGAALPAVRVELNPNALSHYGIGLEDVRNTITQTNVTRPKGVLESAATRWQIQANDQARKAAEYLPLIVAYRNGAPVRIADLGEVVDSVEDLRNTGLHNGKPSVLLIIRKQPLANVIQTVDQVLAVMPQLRAALPSNIELSVVVDRSLSIRASIAEVEHSLFVAVILVILVVLVFLRNPRSALVPVVAVPASLLGSCAVMYLCGFSLNNLTLMALTIATGFVVDDAIVVVENTNRHIEAGVAPFRAALLAAKEVGFTVLSMSLSLVAVFLPILLMGGVPGRLFREFGVTLSTAVLVSLLVSLTTTPMLCARWLSKDEKRHGRTYHAIGSTLDWLQRLYLTSLTWALRHGRIMLLLLLATIGLNVYLYGVIDKGFFPTQDGGRLLGEIQTDQNTSFQTLQKQFGQIVDILLKDPAVANVAGFAGSSQSANSARIFITLKPHEQRDGIEIVMDRLRKAAGRIPGANLHMFPAQELRIGGRMSFGLIDYTLQSDDLELLRQWTPKVQAAFAKLPELSDVSTSQQDKGEQIGLTVNRDLAARYGVSQGLIDTSLNNAFGQRQVSVIYNPLNQYRVIMEVAPQYWQSTDTLKQLYISAPGQPGATESSQPKQVPLSALASFAATNTPLSVRHQGQFAVGELSFNLKPGVSMSTASAAIDQALREIGLPANITGGFQGSGKAFQEALRNQPWLILAALASIYIVLGILYESLVHPLTILSTLPSAGVGALLALMACGKEFSIIALIGVILLIGIVKKNAIMMIDFALHAEREHGLDSRAAIFEACLLRFRPILMTTLAALFGALPLAFGSGYGAELRQPLGIAIIGGLIFSQLLTLYTTPVVYLYLDRFRLWLHSRFNNLNARPATHSV</sequence>
<dbReference type="RefSeq" id="WP_064041649.1">
    <property type="nucleotide sequence ID" value="NZ_LUUJ01000103.1"/>
</dbReference>
<keyword evidence="4" id="KW-0997">Cell inner membrane</keyword>
<keyword evidence="3" id="KW-1003">Cell membrane</keyword>
<evidence type="ECO:0000256" key="3">
    <source>
        <dbReference type="ARBA" id="ARBA00022475"/>
    </source>
</evidence>
<evidence type="ECO:0000256" key="5">
    <source>
        <dbReference type="ARBA" id="ARBA00022692"/>
    </source>
</evidence>
<dbReference type="GO" id="GO:0005886">
    <property type="term" value="C:plasma membrane"/>
    <property type="evidence" value="ECO:0007669"/>
    <property type="project" value="UniProtKB-SubCell"/>
</dbReference>
<evidence type="ECO:0000256" key="7">
    <source>
        <dbReference type="ARBA" id="ARBA00023136"/>
    </source>
</evidence>
<evidence type="ECO:0000256" key="6">
    <source>
        <dbReference type="ARBA" id="ARBA00022989"/>
    </source>
</evidence>
<keyword evidence="5 8" id="KW-0812">Transmembrane</keyword>
<evidence type="ECO:0000256" key="2">
    <source>
        <dbReference type="ARBA" id="ARBA00022448"/>
    </source>
</evidence>
<dbReference type="AlphaFoldDB" id="A0A177N4X3"/>
<evidence type="ECO:0000256" key="1">
    <source>
        <dbReference type="ARBA" id="ARBA00004429"/>
    </source>
</evidence>
<accession>A0A177N4X3</accession>
<feature type="transmembrane region" description="Helical" evidence="8">
    <location>
        <begin position="463"/>
        <end position="490"/>
    </location>
</feature>
<dbReference type="PRINTS" id="PR00702">
    <property type="entry name" value="ACRIFLAVINRP"/>
</dbReference>
<gene>
    <name evidence="9" type="ORF">A1507_18155</name>
</gene>
<evidence type="ECO:0000313" key="9">
    <source>
        <dbReference type="EMBL" id="OAI13077.1"/>
    </source>
</evidence>
<dbReference type="FunFam" id="3.30.70.1430:FF:000001">
    <property type="entry name" value="Efflux pump membrane transporter"/>
    <property type="match status" value="1"/>
</dbReference>
<proteinExistence type="predicted"/>
<feature type="transmembrane region" description="Helical" evidence="8">
    <location>
        <begin position="528"/>
        <end position="547"/>
    </location>
</feature>
<comment type="subcellular location">
    <subcellularLocation>
        <location evidence="1">Cell inner membrane</location>
        <topology evidence="1">Multi-pass membrane protein</topology>
    </subcellularLocation>
</comment>
<dbReference type="InterPro" id="IPR001036">
    <property type="entry name" value="Acrflvin-R"/>
</dbReference>
<dbReference type="EMBL" id="LUUJ01000103">
    <property type="protein sequence ID" value="OAI13077.1"/>
    <property type="molecule type" value="Genomic_DNA"/>
</dbReference>
<feature type="transmembrane region" description="Helical" evidence="8">
    <location>
        <begin position="991"/>
        <end position="1017"/>
    </location>
</feature>
<dbReference type="Gene3D" id="3.30.70.1320">
    <property type="entry name" value="Multidrug efflux transporter AcrB pore domain like"/>
    <property type="match status" value="1"/>
</dbReference>
<protein>
    <submittedName>
        <fullName evidence="9">Multidrug transporter subunit MdtB</fullName>
    </submittedName>
</protein>
<keyword evidence="7 8" id="KW-0472">Membrane</keyword>
<dbReference type="PANTHER" id="PTHR32063:SF34">
    <property type="entry name" value="MULTIDRUG RESISTANCE PROTEIN MDTC"/>
    <property type="match status" value="1"/>
</dbReference>
<dbReference type="GO" id="GO:0042910">
    <property type="term" value="F:xenobiotic transmembrane transporter activity"/>
    <property type="evidence" value="ECO:0007669"/>
    <property type="project" value="TreeGrafter"/>
</dbReference>
<dbReference type="Pfam" id="PF00873">
    <property type="entry name" value="ACR_tran"/>
    <property type="match status" value="1"/>
</dbReference>
<dbReference type="SUPFAM" id="SSF82866">
    <property type="entry name" value="Multidrug efflux transporter AcrB transmembrane domain"/>
    <property type="match status" value="2"/>
</dbReference>